<organism evidence="1 2">
    <name type="scientific">Colletotrichum phormii</name>
    <dbReference type="NCBI Taxonomy" id="359342"/>
    <lineage>
        <taxon>Eukaryota</taxon>
        <taxon>Fungi</taxon>
        <taxon>Dikarya</taxon>
        <taxon>Ascomycota</taxon>
        <taxon>Pezizomycotina</taxon>
        <taxon>Sordariomycetes</taxon>
        <taxon>Hypocreomycetidae</taxon>
        <taxon>Glomerellales</taxon>
        <taxon>Glomerellaceae</taxon>
        <taxon>Colletotrichum</taxon>
        <taxon>Colletotrichum acutatum species complex</taxon>
    </lineage>
</organism>
<dbReference type="EMBL" id="JAHMHQ010000009">
    <property type="protein sequence ID" value="KAK1636997.1"/>
    <property type="molecule type" value="Genomic_DNA"/>
</dbReference>
<dbReference type="Proteomes" id="UP001243989">
    <property type="component" value="Unassembled WGS sequence"/>
</dbReference>
<accession>A0AAJ0EEG4</accession>
<reference evidence="1" key="1">
    <citation type="submission" date="2021-06" db="EMBL/GenBank/DDBJ databases">
        <title>Comparative genomics, transcriptomics and evolutionary studies reveal genomic signatures of adaptation to plant cell wall in hemibiotrophic fungi.</title>
        <authorList>
            <consortium name="DOE Joint Genome Institute"/>
            <person name="Baroncelli R."/>
            <person name="Diaz J.F."/>
            <person name="Benocci T."/>
            <person name="Peng M."/>
            <person name="Battaglia E."/>
            <person name="Haridas S."/>
            <person name="Andreopoulos W."/>
            <person name="Labutti K."/>
            <person name="Pangilinan J."/>
            <person name="Floch G.L."/>
            <person name="Makela M.R."/>
            <person name="Henrissat B."/>
            <person name="Grigoriev I.V."/>
            <person name="Crouch J.A."/>
            <person name="De Vries R.P."/>
            <person name="Sukno S.A."/>
            <person name="Thon M.R."/>
        </authorList>
    </citation>
    <scope>NUCLEOTIDE SEQUENCE</scope>
    <source>
        <strain evidence="1">CBS 102054</strain>
    </source>
</reference>
<evidence type="ECO:0000313" key="2">
    <source>
        <dbReference type="Proteomes" id="UP001243989"/>
    </source>
</evidence>
<sequence>MAGRCFAMDAEKGRLQQYYRCEFYCNLTTRYRVPGLWRDCGSGPCTQKYLWIHPKVEVLRPRLRLCPRDSCMCEPHCTKTSGQFFSFFHTRTSCLQLLLAACQVLAFLYGFKAASRPCGPCQSSICTATHATSTLNSQKSDSLVGTWRWLTLAYTWHHTLLRLCHAVSILFLPPSRRPRFGCPSHCQFSLWAAAATTLSSQPP</sequence>
<dbReference type="RefSeq" id="XP_060445604.1">
    <property type="nucleotide sequence ID" value="XM_060590293.1"/>
</dbReference>
<protein>
    <submittedName>
        <fullName evidence="1">Uncharacterized protein</fullName>
    </submittedName>
</protein>
<name>A0AAJ0EEG4_9PEZI</name>
<dbReference type="GeneID" id="85475155"/>
<keyword evidence="2" id="KW-1185">Reference proteome</keyword>
<dbReference type="AlphaFoldDB" id="A0AAJ0EEG4"/>
<evidence type="ECO:0000313" key="1">
    <source>
        <dbReference type="EMBL" id="KAK1636997.1"/>
    </source>
</evidence>
<comment type="caution">
    <text evidence="1">The sequence shown here is derived from an EMBL/GenBank/DDBJ whole genome shotgun (WGS) entry which is preliminary data.</text>
</comment>
<proteinExistence type="predicted"/>
<gene>
    <name evidence="1" type="ORF">BDP81DRAFT_426434</name>
</gene>